<dbReference type="CDD" id="cd05483">
    <property type="entry name" value="retropepsin_like_bacteria"/>
    <property type="match status" value="1"/>
</dbReference>
<dbReference type="Proteomes" id="UP000316199">
    <property type="component" value="Unassembled WGS sequence"/>
</dbReference>
<protein>
    <submittedName>
        <fullName evidence="1">TIGR02281 family clan AA aspartic protease</fullName>
        <ecNumber evidence="1">3.4.23.-</ecNumber>
    </submittedName>
</protein>
<name>A0A520S4U1_9GAMM</name>
<sequence>MIQQLFMMNTKKTGSVMIFFSCVLSMVVLTLFFSEPEKNKYNPNRDPQSRVSGNTVEIRLDRNRSGHYMVGGTINDYPVTFLLDTGATDVVVPASIADKMHLKPGRSGKAMTANGPITVYETNIDQLSIGAMNMYNIRASINPSMPSSDVLLGMSALGRLEFIQEDDSLTLKQKSF</sequence>
<dbReference type="PROSITE" id="PS00141">
    <property type="entry name" value="ASP_PROTEASE"/>
    <property type="match status" value="1"/>
</dbReference>
<keyword evidence="1" id="KW-0378">Hydrolase</keyword>
<keyword evidence="1" id="KW-0645">Protease</keyword>
<dbReference type="EMBL" id="SHAG01000002">
    <property type="protein sequence ID" value="RZO77493.1"/>
    <property type="molecule type" value="Genomic_DNA"/>
</dbReference>
<dbReference type="InterPro" id="IPR021109">
    <property type="entry name" value="Peptidase_aspartic_dom_sf"/>
</dbReference>
<dbReference type="GO" id="GO:0004190">
    <property type="term" value="F:aspartic-type endopeptidase activity"/>
    <property type="evidence" value="ECO:0007669"/>
    <property type="project" value="InterPro"/>
</dbReference>
<gene>
    <name evidence="1" type="ORF">EVA68_01180</name>
</gene>
<dbReference type="AlphaFoldDB" id="A0A520S4U1"/>
<dbReference type="EC" id="3.4.23.-" evidence="1"/>
<dbReference type="InterPro" id="IPR034122">
    <property type="entry name" value="Retropepsin-like_bacterial"/>
</dbReference>
<dbReference type="SUPFAM" id="SSF50630">
    <property type="entry name" value="Acid proteases"/>
    <property type="match status" value="1"/>
</dbReference>
<organism evidence="1 2">
    <name type="scientific">OM182 bacterium</name>
    <dbReference type="NCBI Taxonomy" id="2510334"/>
    <lineage>
        <taxon>Bacteria</taxon>
        <taxon>Pseudomonadati</taxon>
        <taxon>Pseudomonadota</taxon>
        <taxon>Gammaproteobacteria</taxon>
        <taxon>OMG group</taxon>
        <taxon>OM182 clade</taxon>
    </lineage>
</organism>
<evidence type="ECO:0000313" key="1">
    <source>
        <dbReference type="EMBL" id="RZO77493.1"/>
    </source>
</evidence>
<dbReference type="NCBIfam" id="TIGR02281">
    <property type="entry name" value="clan_AA_DTGA"/>
    <property type="match status" value="1"/>
</dbReference>
<reference evidence="1 2" key="1">
    <citation type="submission" date="2019-02" db="EMBL/GenBank/DDBJ databases">
        <title>Prokaryotic population dynamics and viral predation in marine succession experiment using metagenomics: the confinement effect.</title>
        <authorList>
            <person name="Haro-Moreno J.M."/>
            <person name="Rodriguez-Valera F."/>
            <person name="Lopez-Perez M."/>
        </authorList>
    </citation>
    <scope>NUCLEOTIDE SEQUENCE [LARGE SCALE GENOMIC DNA]</scope>
    <source>
        <strain evidence="1">MED-G157</strain>
    </source>
</reference>
<dbReference type="GO" id="GO:0006508">
    <property type="term" value="P:proteolysis"/>
    <property type="evidence" value="ECO:0007669"/>
    <property type="project" value="UniProtKB-KW"/>
</dbReference>
<dbReference type="Gene3D" id="2.40.70.10">
    <property type="entry name" value="Acid Proteases"/>
    <property type="match status" value="1"/>
</dbReference>
<comment type="caution">
    <text evidence="1">The sequence shown here is derived from an EMBL/GenBank/DDBJ whole genome shotgun (WGS) entry which is preliminary data.</text>
</comment>
<proteinExistence type="predicted"/>
<evidence type="ECO:0000313" key="2">
    <source>
        <dbReference type="Proteomes" id="UP000316199"/>
    </source>
</evidence>
<dbReference type="InterPro" id="IPR001969">
    <property type="entry name" value="Aspartic_peptidase_AS"/>
</dbReference>
<accession>A0A520S4U1</accession>
<dbReference type="InterPro" id="IPR011969">
    <property type="entry name" value="Clan_AA_Asp_peptidase_C"/>
</dbReference>
<dbReference type="Pfam" id="PF13975">
    <property type="entry name" value="gag-asp_proteas"/>
    <property type="match status" value="1"/>
</dbReference>